<dbReference type="OrthoDB" id="9800421at2"/>
<dbReference type="Proteomes" id="UP000193200">
    <property type="component" value="Unassembled WGS sequence"/>
</dbReference>
<reference evidence="1 2" key="1">
    <citation type="submission" date="2017-03" db="EMBL/GenBank/DDBJ databases">
        <authorList>
            <person name="Afonso C.L."/>
            <person name="Miller P.J."/>
            <person name="Scott M.A."/>
            <person name="Spackman E."/>
            <person name="Goraichik I."/>
            <person name="Dimitrov K.M."/>
            <person name="Suarez D.L."/>
            <person name="Swayne D.E."/>
        </authorList>
    </citation>
    <scope>NUCLEOTIDE SEQUENCE [LARGE SCALE GENOMIC DNA]</scope>
    <source>
        <strain evidence="1 2">CECT 7691</strain>
    </source>
</reference>
<dbReference type="AlphaFoldDB" id="A0A1Y5R7R2"/>
<dbReference type="PIRSF" id="PIRSF030820">
    <property type="entry name" value="UCP030820"/>
    <property type="match status" value="1"/>
</dbReference>
<accession>A0A1Y5R7R2</accession>
<keyword evidence="2" id="KW-1185">Reference proteome</keyword>
<dbReference type="InterPro" id="IPR008318">
    <property type="entry name" value="UCP030820"/>
</dbReference>
<dbReference type="RefSeq" id="WP_085881421.1">
    <property type="nucleotide sequence ID" value="NZ_FWFR01000001.1"/>
</dbReference>
<proteinExistence type="predicted"/>
<organism evidence="1 2">
    <name type="scientific">Oceanibacterium hippocampi</name>
    <dbReference type="NCBI Taxonomy" id="745714"/>
    <lineage>
        <taxon>Bacteria</taxon>
        <taxon>Pseudomonadati</taxon>
        <taxon>Pseudomonadota</taxon>
        <taxon>Alphaproteobacteria</taxon>
        <taxon>Sneathiellales</taxon>
        <taxon>Sneathiellaceae</taxon>
        <taxon>Oceanibacterium</taxon>
    </lineage>
</organism>
<evidence type="ECO:0008006" key="3">
    <source>
        <dbReference type="Google" id="ProtNLM"/>
    </source>
</evidence>
<evidence type="ECO:0000313" key="2">
    <source>
        <dbReference type="Proteomes" id="UP000193200"/>
    </source>
</evidence>
<dbReference type="Pfam" id="PF06073">
    <property type="entry name" value="DUF934"/>
    <property type="match status" value="1"/>
</dbReference>
<name>A0A1Y5R7R2_9PROT</name>
<evidence type="ECO:0000313" key="1">
    <source>
        <dbReference type="EMBL" id="SLN10469.1"/>
    </source>
</evidence>
<protein>
    <recommendedName>
        <fullName evidence="3">Oxidoreductase</fullName>
    </recommendedName>
</protein>
<dbReference type="InParanoid" id="A0A1Y5R7R2"/>
<gene>
    <name evidence="1" type="ORF">OCH7691_00038</name>
</gene>
<dbReference type="EMBL" id="FWFR01000001">
    <property type="protein sequence ID" value="SLN10469.1"/>
    <property type="molecule type" value="Genomic_DNA"/>
</dbReference>
<sequence>MDKILKDGVLIDNEWTDVTGYEALSSLPSGDIVVPLDQWLEHRADLVKRNSRLGVRLRNDEDPARLADDLGRIALVVLEFPSFGDGRALSQANLLRRRLGFEGEIRATGDVQRDQMNDMRRCGVDAFAVRPDRDALAAAEAFDDFTYSYQPTADGRLPISRIRRGDA</sequence>